<reference evidence="1" key="1">
    <citation type="submission" date="2023-06" db="EMBL/GenBank/DDBJ databases">
        <title>Genomic of Agaribacillus aureum.</title>
        <authorList>
            <person name="Wang G."/>
        </authorList>
    </citation>
    <scope>NUCLEOTIDE SEQUENCE</scope>
    <source>
        <strain evidence="1">BMA12</strain>
    </source>
</reference>
<accession>A0ABT8L9A9</accession>
<dbReference type="InterPro" id="IPR025345">
    <property type="entry name" value="DUF4249"/>
</dbReference>
<dbReference type="RefSeq" id="WP_346758705.1">
    <property type="nucleotide sequence ID" value="NZ_JAUJEB010000003.1"/>
</dbReference>
<organism evidence="1 2">
    <name type="scientific">Agaribacillus aureus</name>
    <dbReference type="NCBI Taxonomy" id="3051825"/>
    <lineage>
        <taxon>Bacteria</taxon>
        <taxon>Pseudomonadati</taxon>
        <taxon>Bacteroidota</taxon>
        <taxon>Cytophagia</taxon>
        <taxon>Cytophagales</taxon>
        <taxon>Splendidivirgaceae</taxon>
        <taxon>Agaribacillus</taxon>
    </lineage>
</organism>
<evidence type="ECO:0000313" key="1">
    <source>
        <dbReference type="EMBL" id="MDN5213365.1"/>
    </source>
</evidence>
<protein>
    <submittedName>
        <fullName evidence="1">DUF4249 domain-containing protein</fullName>
    </submittedName>
</protein>
<keyword evidence="2" id="KW-1185">Reference proteome</keyword>
<dbReference type="PROSITE" id="PS51257">
    <property type="entry name" value="PROKAR_LIPOPROTEIN"/>
    <property type="match status" value="1"/>
</dbReference>
<gene>
    <name evidence="1" type="ORF">QQ020_14945</name>
</gene>
<comment type="caution">
    <text evidence="1">The sequence shown here is derived from an EMBL/GenBank/DDBJ whole genome shotgun (WGS) entry which is preliminary data.</text>
</comment>
<dbReference type="Proteomes" id="UP001172083">
    <property type="component" value="Unassembled WGS sequence"/>
</dbReference>
<proteinExistence type="predicted"/>
<dbReference type="Pfam" id="PF14054">
    <property type="entry name" value="DUF4249"/>
    <property type="match status" value="1"/>
</dbReference>
<name>A0ABT8L9A9_9BACT</name>
<dbReference type="EMBL" id="JAUJEB010000003">
    <property type="protein sequence ID" value="MDN5213365.1"/>
    <property type="molecule type" value="Genomic_DNA"/>
</dbReference>
<evidence type="ECO:0000313" key="2">
    <source>
        <dbReference type="Proteomes" id="UP001172083"/>
    </source>
</evidence>
<sequence length="268" mass="29982">MKKSLFNILLVFPLICALYGCEETTELKIGKNVPVLVVDGLITDDAPPYFIKLSTTTDFNDELNGKAVNDAQVRLSDNTGQEETLVLDGEGLYKISEINGIPGRTYFLEINWQGKTYTSSDLLHPVGDIDSLNYRFREESIIYDEGYFVSYFGEKSNPESINYYRWIISKNNEPQTLRSELIVDSDEFVNGLRGLEFDFPFNLNDTASVAVYSLSKPVFDYYSALFLLVNNDGGVFSVSPENPPSNITNGALGFFQASSVKSDTVIIK</sequence>